<dbReference type="InterPro" id="IPR036680">
    <property type="entry name" value="SPOR-like_sf"/>
</dbReference>
<reference evidence="4" key="1">
    <citation type="journal article" date="2019" name="Int. J. Syst. Evol. Microbiol.">
        <title>The Global Catalogue of Microorganisms (GCM) 10K type strain sequencing project: providing services to taxonomists for standard genome sequencing and annotation.</title>
        <authorList>
            <consortium name="The Broad Institute Genomics Platform"/>
            <consortium name="The Broad Institute Genome Sequencing Center for Infectious Disease"/>
            <person name="Wu L."/>
            <person name="Ma J."/>
        </authorList>
    </citation>
    <scope>NUCLEOTIDE SEQUENCE [LARGE SCALE GENOMIC DNA]</scope>
    <source>
        <strain evidence="4">CGMCC 1.15439</strain>
    </source>
</reference>
<dbReference type="InterPro" id="IPR007730">
    <property type="entry name" value="SPOR-like_dom"/>
</dbReference>
<dbReference type="Gene3D" id="3.30.70.1070">
    <property type="entry name" value="Sporulation related repeat"/>
    <property type="match status" value="1"/>
</dbReference>
<protein>
    <recommendedName>
        <fullName evidence="2">SPOR domain-containing protein</fullName>
    </recommendedName>
</protein>
<name>A0ABQ1FL74_9GAMM</name>
<sequence>MLKRLGYLLLIALAFAVGTQAPADWRQFIGMQATQIQRLSSVTWSKYASKYVRTPASQDSLVVATQVASPKIPEGQPIYALQLGEFIDDIQASVAMQRYAAAARTLDLPMTTLAVIDSNKDPWTVLAIGQFPSQDAAEQAAARVQAAVGLESTPVIKLPAKPAS</sequence>
<evidence type="ECO:0000313" key="3">
    <source>
        <dbReference type="EMBL" id="GGA20912.1"/>
    </source>
</evidence>
<feature type="domain" description="SPOR" evidence="2">
    <location>
        <begin position="73"/>
        <end position="157"/>
    </location>
</feature>
<dbReference type="Pfam" id="PF05036">
    <property type="entry name" value="SPOR"/>
    <property type="match status" value="1"/>
</dbReference>
<accession>A0ABQ1FL74</accession>
<dbReference type="EMBL" id="BMJA01000001">
    <property type="protein sequence ID" value="GGA20912.1"/>
    <property type="molecule type" value="Genomic_DNA"/>
</dbReference>
<gene>
    <name evidence="3" type="ORF">GCM10010981_06260</name>
</gene>
<dbReference type="PROSITE" id="PS51724">
    <property type="entry name" value="SPOR"/>
    <property type="match status" value="1"/>
</dbReference>
<feature type="chain" id="PRO_5047478119" description="SPOR domain-containing protein" evidence="1">
    <location>
        <begin position="24"/>
        <end position="164"/>
    </location>
</feature>
<dbReference type="Proteomes" id="UP000620046">
    <property type="component" value="Unassembled WGS sequence"/>
</dbReference>
<feature type="signal peptide" evidence="1">
    <location>
        <begin position="1"/>
        <end position="23"/>
    </location>
</feature>
<dbReference type="RefSeq" id="WP_188792803.1">
    <property type="nucleotide sequence ID" value="NZ_BMJA01000001.1"/>
</dbReference>
<evidence type="ECO:0000313" key="4">
    <source>
        <dbReference type="Proteomes" id="UP000620046"/>
    </source>
</evidence>
<keyword evidence="4" id="KW-1185">Reference proteome</keyword>
<dbReference type="SUPFAM" id="SSF110997">
    <property type="entry name" value="Sporulation related repeat"/>
    <property type="match status" value="1"/>
</dbReference>
<organism evidence="3 4">
    <name type="scientific">Dyella nitratireducens</name>
    <dbReference type="NCBI Taxonomy" id="1849580"/>
    <lineage>
        <taxon>Bacteria</taxon>
        <taxon>Pseudomonadati</taxon>
        <taxon>Pseudomonadota</taxon>
        <taxon>Gammaproteobacteria</taxon>
        <taxon>Lysobacterales</taxon>
        <taxon>Rhodanobacteraceae</taxon>
        <taxon>Dyella</taxon>
    </lineage>
</organism>
<evidence type="ECO:0000259" key="2">
    <source>
        <dbReference type="PROSITE" id="PS51724"/>
    </source>
</evidence>
<evidence type="ECO:0000256" key="1">
    <source>
        <dbReference type="SAM" id="SignalP"/>
    </source>
</evidence>
<proteinExistence type="predicted"/>
<keyword evidence="1" id="KW-0732">Signal</keyword>
<comment type="caution">
    <text evidence="3">The sequence shown here is derived from an EMBL/GenBank/DDBJ whole genome shotgun (WGS) entry which is preliminary data.</text>
</comment>